<feature type="transmembrane region" description="Helical" evidence="1">
    <location>
        <begin position="12"/>
        <end position="33"/>
    </location>
</feature>
<keyword evidence="1" id="KW-0472">Membrane</keyword>
<feature type="transmembrane region" description="Helical" evidence="1">
    <location>
        <begin position="102"/>
        <end position="123"/>
    </location>
</feature>
<dbReference type="RefSeq" id="WP_379945394.1">
    <property type="nucleotide sequence ID" value="NZ_JBHMEW010000052.1"/>
</dbReference>
<feature type="transmembrane region" description="Helical" evidence="1">
    <location>
        <begin position="315"/>
        <end position="335"/>
    </location>
</feature>
<evidence type="ECO:0000313" key="3">
    <source>
        <dbReference type="Proteomes" id="UP001589654"/>
    </source>
</evidence>
<feature type="transmembrane region" description="Helical" evidence="1">
    <location>
        <begin position="217"/>
        <end position="236"/>
    </location>
</feature>
<reference evidence="2 3" key="1">
    <citation type="submission" date="2024-09" db="EMBL/GenBank/DDBJ databases">
        <authorList>
            <person name="Sun Q."/>
            <person name="Mori K."/>
        </authorList>
    </citation>
    <scope>NUCLEOTIDE SEQUENCE [LARGE SCALE GENOMIC DNA]</scope>
    <source>
        <strain evidence="2 3">CECT 7682</strain>
    </source>
</reference>
<feature type="transmembrane region" description="Helical" evidence="1">
    <location>
        <begin position="355"/>
        <end position="372"/>
    </location>
</feature>
<sequence length="579" mass="68475">MEINNRFQTNFWLPYFLIGLLALIIFYSPYFILGKDSVWYANDYLELVVPWYKTLIDQNAILKPNDFVVKGMLNELPRGVFASEWFLKTWFFYFLEPFQAILFNKILIQIIAFCSAFHFSWFWKKSWRGWPVMVFSLLWATLPFWPEGGIGTAFYPTVFFVFYQLSKGKLLTIKYMALIGFYVIYSQLHLHGLFVGIAVFLVGIGFWIRKKKTNPHYWYGLFLLTLLFTATNYRLFEIYFFARDWFIPHRAEYEIHSFAYFHQDFWGVFLNHLSKGILHGTYFSPFLIVVAGGGLFGVLSKKLYHKNQLPEEDKLLVKLLIGCLLIAGAASFLKYTPFLDSFELLKKLNQFSYDRFSLFIAPLLMMSLALVLQKIYCYKRWIFWGVGAIIISWNFLVLDDNHRNIFLKPLVGMGEHYPSYREFYAQKQFEEIKNFLNKNNTRPFKVGSLGIHPGVATFNGLKSIDGYTGNYPLTYKHQFFKIIKSELQPGGEKGLYSHFMGWGNKCYLFNQLQGDHFIRCKWFDRVELKNVDYNYDQLLKMGCKYLISTDPFIGEKRVKLLKLFKHKESAWDLYLYRVL</sequence>
<comment type="caution">
    <text evidence="2">The sequence shown here is derived from an EMBL/GenBank/DDBJ whole genome shotgun (WGS) entry which is preliminary data.</text>
</comment>
<name>A0ABV5J4C4_9BACT</name>
<evidence type="ECO:0000313" key="2">
    <source>
        <dbReference type="EMBL" id="MFB9211674.1"/>
    </source>
</evidence>
<dbReference type="Pfam" id="PF19510">
    <property type="entry name" value="DUF6044"/>
    <property type="match status" value="1"/>
</dbReference>
<keyword evidence="1" id="KW-1133">Transmembrane helix</keyword>
<dbReference type="InterPro" id="IPR046107">
    <property type="entry name" value="DUF6044"/>
</dbReference>
<gene>
    <name evidence="2" type="ORF">ACFFUR_07640</name>
</gene>
<evidence type="ECO:0000256" key="1">
    <source>
        <dbReference type="SAM" id="Phobius"/>
    </source>
</evidence>
<proteinExistence type="predicted"/>
<organism evidence="2 3">
    <name type="scientific">Echinicola jeungdonensis</name>
    <dbReference type="NCBI Taxonomy" id="709343"/>
    <lineage>
        <taxon>Bacteria</taxon>
        <taxon>Pseudomonadati</taxon>
        <taxon>Bacteroidota</taxon>
        <taxon>Cytophagia</taxon>
        <taxon>Cytophagales</taxon>
        <taxon>Cyclobacteriaceae</taxon>
        <taxon>Echinicola</taxon>
    </lineage>
</organism>
<dbReference type="EMBL" id="JBHMEW010000052">
    <property type="protein sequence ID" value="MFB9211674.1"/>
    <property type="molecule type" value="Genomic_DNA"/>
</dbReference>
<feature type="transmembrane region" description="Helical" evidence="1">
    <location>
        <begin position="143"/>
        <end position="163"/>
    </location>
</feature>
<protein>
    <submittedName>
        <fullName evidence="2">DUF6044 family protein</fullName>
    </submittedName>
</protein>
<keyword evidence="1" id="KW-0812">Transmembrane</keyword>
<dbReference type="Proteomes" id="UP001589654">
    <property type="component" value="Unassembled WGS sequence"/>
</dbReference>
<feature type="transmembrane region" description="Helical" evidence="1">
    <location>
        <begin position="191"/>
        <end position="208"/>
    </location>
</feature>
<accession>A0ABV5J4C4</accession>
<keyword evidence="3" id="KW-1185">Reference proteome</keyword>
<feature type="transmembrane region" description="Helical" evidence="1">
    <location>
        <begin position="381"/>
        <end position="398"/>
    </location>
</feature>
<feature type="transmembrane region" description="Helical" evidence="1">
    <location>
        <begin position="282"/>
        <end position="303"/>
    </location>
</feature>